<dbReference type="EMBL" id="DRBC01000201">
    <property type="protein sequence ID" value="HDN84788.1"/>
    <property type="molecule type" value="Genomic_DNA"/>
</dbReference>
<feature type="domain" description="Glucosamine/galactosamine-6-phosphate isomerase" evidence="1">
    <location>
        <begin position="2"/>
        <end position="158"/>
    </location>
</feature>
<dbReference type="Gene3D" id="3.40.50.1360">
    <property type="match status" value="1"/>
</dbReference>
<dbReference type="CDD" id="cd01399">
    <property type="entry name" value="GlcN6P_deaminase"/>
    <property type="match status" value="1"/>
</dbReference>
<gene>
    <name evidence="2" type="ORF">ENG47_03415</name>
</gene>
<dbReference type="InterPro" id="IPR004547">
    <property type="entry name" value="Glucosamine6P_isomerase"/>
</dbReference>
<comment type="caution">
    <text evidence="2">The sequence shown here is derived from an EMBL/GenBank/DDBJ whole genome shotgun (WGS) entry which is preliminary data.</text>
</comment>
<dbReference type="InterPro" id="IPR037171">
    <property type="entry name" value="NagB/RpiA_transferase-like"/>
</dbReference>
<evidence type="ECO:0000313" key="2">
    <source>
        <dbReference type="EMBL" id="HDN84788.1"/>
    </source>
</evidence>
<protein>
    <submittedName>
        <fullName evidence="2">Glucosamine-6-phosphate deaminase</fullName>
    </submittedName>
</protein>
<accession>A0A7V0N0W9</accession>
<dbReference type="GO" id="GO:0042802">
    <property type="term" value="F:identical protein binding"/>
    <property type="evidence" value="ECO:0007669"/>
    <property type="project" value="TreeGrafter"/>
</dbReference>
<dbReference type="GO" id="GO:0005737">
    <property type="term" value="C:cytoplasm"/>
    <property type="evidence" value="ECO:0007669"/>
    <property type="project" value="TreeGrafter"/>
</dbReference>
<dbReference type="PANTHER" id="PTHR11280:SF6">
    <property type="entry name" value="GLUCOSAMINE-6-PHOSPHATE ISOMERASE NAGB"/>
    <property type="match status" value="1"/>
</dbReference>
<dbReference type="GO" id="GO:0004342">
    <property type="term" value="F:glucosamine-6-phosphate deaminase activity"/>
    <property type="evidence" value="ECO:0007669"/>
    <property type="project" value="InterPro"/>
</dbReference>
<dbReference type="PANTHER" id="PTHR11280">
    <property type="entry name" value="GLUCOSAMINE-6-PHOSPHATE ISOMERASE"/>
    <property type="match status" value="1"/>
</dbReference>
<dbReference type="Pfam" id="PF01182">
    <property type="entry name" value="Glucosamine_iso"/>
    <property type="match status" value="1"/>
</dbReference>
<sequence length="178" mass="20437">GIPEDHPASFRRYLRERLIDKVHPGIVYLINGDARDPEKECQRLNKIISEREIDVAFVGIGENGHLAFNDPPADFETEKPYIIVELDEACRRQQLGEGWFKSLDEVPKRAISMSIKQIMKSKNIICTVPDERKARAVKNCLEGEVSPYYPASILRKHKSVFLFLDKDSAKLLKKSREN</sequence>
<dbReference type="InterPro" id="IPR006148">
    <property type="entry name" value="Glc/Gal-6P_isomerase"/>
</dbReference>
<dbReference type="GO" id="GO:0019262">
    <property type="term" value="P:N-acetylneuraminate catabolic process"/>
    <property type="evidence" value="ECO:0007669"/>
    <property type="project" value="TreeGrafter"/>
</dbReference>
<dbReference type="SUPFAM" id="SSF100950">
    <property type="entry name" value="NagB/RpiA/CoA transferase-like"/>
    <property type="match status" value="1"/>
</dbReference>
<dbReference type="Proteomes" id="UP000885660">
    <property type="component" value="Unassembled WGS sequence"/>
</dbReference>
<dbReference type="GO" id="GO:0006043">
    <property type="term" value="P:glucosamine catabolic process"/>
    <property type="evidence" value="ECO:0007669"/>
    <property type="project" value="TreeGrafter"/>
</dbReference>
<dbReference type="GO" id="GO:0006046">
    <property type="term" value="P:N-acetylglucosamine catabolic process"/>
    <property type="evidence" value="ECO:0007669"/>
    <property type="project" value="TreeGrafter"/>
</dbReference>
<dbReference type="GO" id="GO:0005975">
    <property type="term" value="P:carbohydrate metabolic process"/>
    <property type="evidence" value="ECO:0007669"/>
    <property type="project" value="InterPro"/>
</dbReference>
<name>A0A7V0N0W9_UNCAE</name>
<organism evidence="2">
    <name type="scientific">Aerophobetes bacterium</name>
    <dbReference type="NCBI Taxonomy" id="2030807"/>
    <lineage>
        <taxon>Bacteria</taxon>
        <taxon>Candidatus Aerophobota</taxon>
    </lineage>
</organism>
<proteinExistence type="predicted"/>
<evidence type="ECO:0000259" key="1">
    <source>
        <dbReference type="Pfam" id="PF01182"/>
    </source>
</evidence>
<reference evidence="2" key="1">
    <citation type="journal article" date="2020" name="mSystems">
        <title>Genome- and Community-Level Interaction Insights into Carbon Utilization and Element Cycling Functions of Hydrothermarchaeota in Hydrothermal Sediment.</title>
        <authorList>
            <person name="Zhou Z."/>
            <person name="Liu Y."/>
            <person name="Xu W."/>
            <person name="Pan J."/>
            <person name="Luo Z.H."/>
            <person name="Li M."/>
        </authorList>
    </citation>
    <scope>NUCLEOTIDE SEQUENCE [LARGE SCALE GENOMIC DNA]</scope>
    <source>
        <strain evidence="2">HyVt-219</strain>
    </source>
</reference>
<feature type="non-terminal residue" evidence="2">
    <location>
        <position position="1"/>
    </location>
</feature>
<dbReference type="AlphaFoldDB" id="A0A7V0N0W9"/>